<evidence type="ECO:0000256" key="13">
    <source>
        <dbReference type="ARBA" id="ARBA00022777"/>
    </source>
</evidence>
<accession>A0A5K1BBS7</accession>
<dbReference type="AlphaFoldDB" id="A0A5K1BBS7"/>
<dbReference type="PROSITE" id="PS00107">
    <property type="entry name" value="PROTEIN_KINASE_ATP"/>
    <property type="match status" value="1"/>
</dbReference>
<comment type="similarity">
    <text evidence="3">In the N-terminal section; belongs to the leguminous lectin family.</text>
</comment>
<evidence type="ECO:0000256" key="1">
    <source>
        <dbReference type="ARBA" id="ARBA00004236"/>
    </source>
</evidence>
<dbReference type="Pfam" id="PF00069">
    <property type="entry name" value="Pkinase"/>
    <property type="match status" value="1"/>
</dbReference>
<evidence type="ECO:0000256" key="4">
    <source>
        <dbReference type="ARBA" id="ARBA00010217"/>
    </source>
</evidence>
<dbReference type="InterPro" id="IPR011009">
    <property type="entry name" value="Kinase-like_dom_sf"/>
</dbReference>
<evidence type="ECO:0000256" key="15">
    <source>
        <dbReference type="ARBA" id="ARBA00022989"/>
    </source>
</evidence>
<evidence type="ECO:0000256" key="11">
    <source>
        <dbReference type="ARBA" id="ARBA00022734"/>
    </source>
</evidence>
<dbReference type="CDD" id="cd06899">
    <property type="entry name" value="lectin_legume_LecRK_Arcelin_ConA"/>
    <property type="match status" value="1"/>
</dbReference>
<keyword evidence="9" id="KW-0812">Transmembrane</keyword>
<feature type="signal peptide" evidence="22">
    <location>
        <begin position="1"/>
        <end position="31"/>
    </location>
</feature>
<dbReference type="PANTHER" id="PTHR27007">
    <property type="match status" value="1"/>
</dbReference>
<dbReference type="FunFam" id="1.10.510.10:FF:000108">
    <property type="entry name" value="L-type lectin-domain containing receptor kinase S.4"/>
    <property type="match status" value="1"/>
</dbReference>
<comment type="catalytic activity">
    <reaction evidence="19">
        <text>L-threonyl-[protein] + ATP = O-phospho-L-threonyl-[protein] + ADP + H(+)</text>
        <dbReference type="Rhea" id="RHEA:46608"/>
        <dbReference type="Rhea" id="RHEA-COMP:11060"/>
        <dbReference type="Rhea" id="RHEA-COMP:11605"/>
        <dbReference type="ChEBI" id="CHEBI:15378"/>
        <dbReference type="ChEBI" id="CHEBI:30013"/>
        <dbReference type="ChEBI" id="CHEBI:30616"/>
        <dbReference type="ChEBI" id="CHEBI:61977"/>
        <dbReference type="ChEBI" id="CHEBI:456216"/>
        <dbReference type="EC" id="2.7.11.1"/>
    </reaction>
</comment>
<evidence type="ECO:0000256" key="3">
    <source>
        <dbReference type="ARBA" id="ARBA00008536"/>
    </source>
</evidence>
<evidence type="ECO:0000256" key="18">
    <source>
        <dbReference type="ARBA" id="ARBA00023180"/>
    </source>
</evidence>
<evidence type="ECO:0000256" key="7">
    <source>
        <dbReference type="ARBA" id="ARBA00022527"/>
    </source>
</evidence>
<gene>
    <name evidence="24" type="ORF">NYM_LOCUS14326</name>
</gene>
<keyword evidence="14 21" id="KW-0067">ATP-binding</keyword>
<evidence type="ECO:0000256" key="19">
    <source>
        <dbReference type="ARBA" id="ARBA00047899"/>
    </source>
</evidence>
<dbReference type="SUPFAM" id="SSF49899">
    <property type="entry name" value="Concanavalin A-like lectins/glucanases"/>
    <property type="match status" value="1"/>
</dbReference>
<dbReference type="FunFam" id="3.30.200.20:FF:000178">
    <property type="entry name" value="serine/threonine-protein kinase PBS1-like"/>
    <property type="match status" value="1"/>
</dbReference>
<sequence length="689" mass="76991">MACFILSSPVPRTLLLFSYLLLLRLPKQATSTTTNFTFNGFLNSNLTLREASVITSTGLLRLTNSSRQLGHGNKGHAFYPVPLQFKNHSSGSTTVSFSTRFVFAIISQTEKSGGHGLAFAIVPSTEISTAAGGEYLGLFNESNNGNSSNHIFAVEFDTVRSGSFSDIDNNHVGVNINGMISNTSETAAYFNVKNEKEVVDLLSGKQVQAWIDYDGRHKQLNITIAPSTLSYRPSRPLISYTTDLSSVLRDVMYVGFSAGTAGYASEHYLSAWSFEIDRETTAPNVSRVPSAPIIAISKSHFKLSKLIPYSSTLTVFLLMATLGVVCQTYRRWKLTAETLEDWELEYPHRFSYKELYRATKGFKREILGKGGFGSVYRAVLASNGMEVAIKRVSHNSKQGMKEFVAEVSSLGRLSHRNLVQLQGWCRREEELILVYEYMPNGSLDSFLFEDSKRILSWEERFKILKGVASGLFYLHEGWEQIIVHRDVKASNVLLDADLTPKLGDFGLARLYEHGTNPKTTHVVGTFGYMAPELSRTWKATTSSDVYAYGALLLEVACGRRPVEPDESYEVSVLVEWVHMLWKNGEILSALDKRLGLDYVEEEAELVLKLGVLCSQSVPEVRPSMRQVIQFLDGDASVKEFALEKLVIDDNQGFDQLVLPFPLPEKLFSDCSSQFEAHDHSVIEFSQEFK</sequence>
<evidence type="ECO:0000256" key="2">
    <source>
        <dbReference type="ARBA" id="ARBA00004479"/>
    </source>
</evidence>
<dbReference type="GO" id="GO:0002229">
    <property type="term" value="P:defense response to oomycetes"/>
    <property type="evidence" value="ECO:0007669"/>
    <property type="project" value="UniProtKB-ARBA"/>
</dbReference>
<dbReference type="EMBL" id="LR721781">
    <property type="protein sequence ID" value="VVW12074.1"/>
    <property type="molecule type" value="Genomic_DNA"/>
</dbReference>
<dbReference type="Gene3D" id="2.60.120.200">
    <property type="match status" value="1"/>
</dbReference>
<dbReference type="InterPro" id="IPR008271">
    <property type="entry name" value="Ser/Thr_kinase_AS"/>
</dbReference>
<evidence type="ECO:0000313" key="24">
    <source>
        <dbReference type="EMBL" id="VVW12074.1"/>
    </source>
</evidence>
<feature type="binding site" evidence="21">
    <location>
        <position position="390"/>
    </location>
    <ligand>
        <name>ATP</name>
        <dbReference type="ChEBI" id="CHEBI:30616"/>
    </ligand>
</feature>
<evidence type="ECO:0000259" key="23">
    <source>
        <dbReference type="PROSITE" id="PS50011"/>
    </source>
</evidence>
<keyword evidence="8" id="KW-0808">Transferase</keyword>
<evidence type="ECO:0000256" key="6">
    <source>
        <dbReference type="ARBA" id="ARBA00022475"/>
    </source>
</evidence>
<dbReference type="Gene3D" id="1.10.510.10">
    <property type="entry name" value="Transferase(Phosphotransferase) domain 1"/>
    <property type="match status" value="1"/>
</dbReference>
<keyword evidence="12 21" id="KW-0547">Nucleotide-binding</keyword>
<comment type="catalytic activity">
    <reaction evidence="20">
        <text>L-seryl-[protein] + ATP = O-phospho-L-seryl-[protein] + ADP + H(+)</text>
        <dbReference type="Rhea" id="RHEA:17989"/>
        <dbReference type="Rhea" id="RHEA-COMP:9863"/>
        <dbReference type="Rhea" id="RHEA-COMP:11604"/>
        <dbReference type="ChEBI" id="CHEBI:15378"/>
        <dbReference type="ChEBI" id="CHEBI:29999"/>
        <dbReference type="ChEBI" id="CHEBI:30616"/>
        <dbReference type="ChEBI" id="CHEBI:83421"/>
        <dbReference type="ChEBI" id="CHEBI:456216"/>
        <dbReference type="EC" id="2.7.11.1"/>
    </reaction>
</comment>
<dbReference type="InterPro" id="IPR001220">
    <property type="entry name" value="Legume_lectin_dom"/>
</dbReference>
<keyword evidence="10 22" id="KW-0732">Signal</keyword>
<evidence type="ECO:0000256" key="9">
    <source>
        <dbReference type="ARBA" id="ARBA00022692"/>
    </source>
</evidence>
<dbReference type="GO" id="GO:0042742">
    <property type="term" value="P:defense response to bacterium"/>
    <property type="evidence" value="ECO:0007669"/>
    <property type="project" value="UniProtKB-ARBA"/>
</dbReference>
<comment type="similarity">
    <text evidence="4">In the C-terminal section; belongs to the protein kinase superfamily. Ser/Thr protein kinase family.</text>
</comment>
<dbReference type="FunFam" id="2.60.120.200:FF:000086">
    <property type="entry name" value="L-type lectin-domain containing receptor kinase S.4"/>
    <property type="match status" value="1"/>
</dbReference>
<evidence type="ECO:0000256" key="21">
    <source>
        <dbReference type="PROSITE-ProRule" id="PRU10141"/>
    </source>
</evidence>
<reference evidence="24" key="1">
    <citation type="submission" date="2019-09" db="EMBL/GenBank/DDBJ databases">
        <authorList>
            <person name="Zhang L."/>
        </authorList>
    </citation>
    <scope>NUCLEOTIDE SEQUENCE</scope>
</reference>
<keyword evidence="13" id="KW-0418">Kinase</keyword>
<keyword evidence="18" id="KW-0325">Glycoprotein</keyword>
<evidence type="ECO:0000256" key="16">
    <source>
        <dbReference type="ARBA" id="ARBA00023136"/>
    </source>
</evidence>
<dbReference type="InterPro" id="IPR013320">
    <property type="entry name" value="ConA-like_dom_sf"/>
</dbReference>
<dbReference type="EC" id="2.7.11.1" evidence="5"/>
<keyword evidence="17" id="KW-0675">Receptor</keyword>
<dbReference type="Gramene" id="NC3G0029940.1">
    <property type="protein sequence ID" value="NC3G0029940.1:cds"/>
    <property type="gene ID" value="NC3G0029940"/>
</dbReference>
<dbReference type="Gene3D" id="3.30.200.20">
    <property type="entry name" value="Phosphorylase Kinase, domain 1"/>
    <property type="match status" value="1"/>
</dbReference>
<evidence type="ECO:0000256" key="22">
    <source>
        <dbReference type="SAM" id="SignalP"/>
    </source>
</evidence>
<proteinExistence type="inferred from homology"/>
<dbReference type="PROSITE" id="PS00108">
    <property type="entry name" value="PROTEIN_KINASE_ST"/>
    <property type="match status" value="1"/>
</dbReference>
<dbReference type="InterPro" id="IPR017441">
    <property type="entry name" value="Protein_kinase_ATP_BS"/>
</dbReference>
<feature type="chain" id="PRO_5023940437" description="non-specific serine/threonine protein kinase" evidence="22">
    <location>
        <begin position="32"/>
        <end position="689"/>
    </location>
</feature>
<dbReference type="InterPro" id="IPR000719">
    <property type="entry name" value="Prot_kinase_dom"/>
</dbReference>
<dbReference type="GO" id="GO:0005886">
    <property type="term" value="C:plasma membrane"/>
    <property type="evidence" value="ECO:0007669"/>
    <property type="project" value="UniProtKB-SubCell"/>
</dbReference>
<dbReference type="GO" id="GO:0030246">
    <property type="term" value="F:carbohydrate binding"/>
    <property type="evidence" value="ECO:0007669"/>
    <property type="project" value="UniProtKB-KW"/>
</dbReference>
<dbReference type="CDD" id="cd14066">
    <property type="entry name" value="STKc_IRAK"/>
    <property type="match status" value="1"/>
</dbReference>
<dbReference type="InterPro" id="IPR050528">
    <property type="entry name" value="L-type_Lectin-RKs"/>
</dbReference>
<evidence type="ECO:0000256" key="5">
    <source>
        <dbReference type="ARBA" id="ARBA00012513"/>
    </source>
</evidence>
<keyword evidence="11" id="KW-0430">Lectin</keyword>
<evidence type="ECO:0000256" key="17">
    <source>
        <dbReference type="ARBA" id="ARBA00023170"/>
    </source>
</evidence>
<dbReference type="OrthoDB" id="543442at2759"/>
<dbReference type="Pfam" id="PF00139">
    <property type="entry name" value="Lectin_legB"/>
    <property type="match status" value="1"/>
</dbReference>
<dbReference type="GO" id="GO:0005524">
    <property type="term" value="F:ATP binding"/>
    <property type="evidence" value="ECO:0007669"/>
    <property type="project" value="UniProtKB-UniRule"/>
</dbReference>
<keyword evidence="7" id="KW-0723">Serine/threonine-protein kinase</keyword>
<name>A0A5K1BBS7_9MAGN</name>
<keyword evidence="15" id="KW-1133">Transmembrane helix</keyword>
<dbReference type="PROSITE" id="PS50011">
    <property type="entry name" value="PROTEIN_KINASE_DOM"/>
    <property type="match status" value="1"/>
</dbReference>
<organism evidence="24">
    <name type="scientific">Nymphaea colorata</name>
    <name type="common">pocket water lily</name>
    <dbReference type="NCBI Taxonomy" id="210225"/>
    <lineage>
        <taxon>Eukaryota</taxon>
        <taxon>Viridiplantae</taxon>
        <taxon>Streptophyta</taxon>
        <taxon>Embryophyta</taxon>
        <taxon>Tracheophyta</taxon>
        <taxon>Spermatophyta</taxon>
        <taxon>Magnoliopsida</taxon>
        <taxon>Nymphaeales</taxon>
        <taxon>Nymphaeaceae</taxon>
        <taxon>Nymphaea</taxon>
    </lineage>
</organism>
<dbReference type="SUPFAM" id="SSF56112">
    <property type="entry name" value="Protein kinase-like (PK-like)"/>
    <property type="match status" value="1"/>
</dbReference>
<dbReference type="SMART" id="SM00220">
    <property type="entry name" value="S_TKc"/>
    <property type="match status" value="1"/>
</dbReference>
<evidence type="ECO:0000256" key="20">
    <source>
        <dbReference type="ARBA" id="ARBA00048679"/>
    </source>
</evidence>
<evidence type="ECO:0000256" key="12">
    <source>
        <dbReference type="ARBA" id="ARBA00022741"/>
    </source>
</evidence>
<dbReference type="GO" id="GO:0004674">
    <property type="term" value="F:protein serine/threonine kinase activity"/>
    <property type="evidence" value="ECO:0007669"/>
    <property type="project" value="UniProtKB-KW"/>
</dbReference>
<evidence type="ECO:0000256" key="8">
    <source>
        <dbReference type="ARBA" id="ARBA00022679"/>
    </source>
</evidence>
<evidence type="ECO:0000256" key="14">
    <source>
        <dbReference type="ARBA" id="ARBA00022840"/>
    </source>
</evidence>
<feature type="domain" description="Protein kinase" evidence="23">
    <location>
        <begin position="361"/>
        <end position="641"/>
    </location>
</feature>
<comment type="subcellular location">
    <subcellularLocation>
        <location evidence="1">Cell membrane</location>
    </subcellularLocation>
    <subcellularLocation>
        <location evidence="2">Membrane</location>
        <topology evidence="2">Single-pass type I membrane protein</topology>
    </subcellularLocation>
</comment>
<protein>
    <recommendedName>
        <fullName evidence="5">non-specific serine/threonine protein kinase</fullName>
        <ecNumber evidence="5">2.7.11.1</ecNumber>
    </recommendedName>
</protein>
<evidence type="ECO:0000256" key="10">
    <source>
        <dbReference type="ARBA" id="ARBA00022729"/>
    </source>
</evidence>
<keyword evidence="16" id="KW-0472">Membrane</keyword>
<keyword evidence="6" id="KW-1003">Cell membrane</keyword>